<evidence type="ECO:0000313" key="4">
    <source>
        <dbReference type="Proteomes" id="UP000435138"/>
    </source>
</evidence>
<evidence type="ECO:0000256" key="1">
    <source>
        <dbReference type="SAM" id="MobiDB-lite"/>
    </source>
</evidence>
<keyword evidence="2" id="KW-1133">Transmembrane helix</keyword>
<keyword evidence="2" id="KW-0812">Transmembrane</keyword>
<feature type="region of interest" description="Disordered" evidence="1">
    <location>
        <begin position="88"/>
        <end position="110"/>
    </location>
</feature>
<feature type="transmembrane region" description="Helical" evidence="2">
    <location>
        <begin position="52"/>
        <end position="72"/>
    </location>
</feature>
<evidence type="ECO:0000313" key="3">
    <source>
        <dbReference type="EMBL" id="MQY44734.1"/>
    </source>
</evidence>
<protein>
    <submittedName>
        <fullName evidence="3">DUF1049 domain-containing protein</fullName>
    </submittedName>
</protein>
<gene>
    <name evidence="3" type="ORF">GAO09_01425</name>
</gene>
<name>A0A6A8A2N3_9HYPH</name>
<reference evidence="3 4" key="1">
    <citation type="submission" date="2019-11" db="EMBL/GenBank/DDBJ databases">
        <title>Genome analysis of Rhizobacterium cereale a novel genus and species isolated from maize roots in North Spain.</title>
        <authorList>
            <person name="Menendez E."/>
            <person name="Flores-Felix J.D."/>
            <person name="Ramirez-Bahena M.-H."/>
            <person name="Igual J.M."/>
            <person name="Garcia-Fraile P."/>
            <person name="Peix A."/>
            <person name="Velazquez E."/>
        </authorList>
    </citation>
    <scope>NUCLEOTIDE SEQUENCE [LARGE SCALE GENOMIC DNA]</scope>
    <source>
        <strain evidence="3 4">RZME27</strain>
    </source>
</reference>
<accession>A0A6A8A2N3</accession>
<sequence>MTKVRKIANLVIFVPLGILLIVLCVANRQSVTLALNPFQPQDSVLSVSAPLFVLLFLSVIFGMGVGSMVTWWNQGRYRKQARTEAREAVKWQQNGKPSISPVEAKQLRIK</sequence>
<proteinExistence type="predicted"/>
<keyword evidence="4" id="KW-1185">Reference proteome</keyword>
<dbReference type="GO" id="GO:0005886">
    <property type="term" value="C:plasma membrane"/>
    <property type="evidence" value="ECO:0007669"/>
    <property type="project" value="InterPro"/>
</dbReference>
<organism evidence="3 4">
    <name type="scientific">Endobacterium cereale</name>
    <dbReference type="NCBI Taxonomy" id="2663029"/>
    <lineage>
        <taxon>Bacteria</taxon>
        <taxon>Pseudomonadati</taxon>
        <taxon>Pseudomonadota</taxon>
        <taxon>Alphaproteobacteria</taxon>
        <taxon>Hyphomicrobiales</taxon>
        <taxon>Rhizobiaceae</taxon>
        <taxon>Endobacterium</taxon>
    </lineage>
</organism>
<comment type="caution">
    <text evidence="3">The sequence shown here is derived from an EMBL/GenBank/DDBJ whole genome shotgun (WGS) entry which is preliminary data.</text>
</comment>
<dbReference type="Proteomes" id="UP000435138">
    <property type="component" value="Unassembled WGS sequence"/>
</dbReference>
<dbReference type="EMBL" id="WIXI01000022">
    <property type="protein sequence ID" value="MQY44734.1"/>
    <property type="molecule type" value="Genomic_DNA"/>
</dbReference>
<dbReference type="RefSeq" id="WP_153352280.1">
    <property type="nucleotide sequence ID" value="NZ_JAYKOO010000003.1"/>
</dbReference>
<keyword evidence="2" id="KW-0472">Membrane</keyword>
<evidence type="ECO:0000256" key="2">
    <source>
        <dbReference type="SAM" id="Phobius"/>
    </source>
</evidence>
<dbReference type="AlphaFoldDB" id="A0A6A8A2N3"/>